<comment type="caution">
    <text evidence="1">The sequence shown here is derived from an EMBL/GenBank/DDBJ whole genome shotgun (WGS) entry which is preliminary data.</text>
</comment>
<name>A0ACC2XD79_9TREE</name>
<accession>A0ACC2XD79</accession>
<keyword evidence="2" id="KW-1185">Reference proteome</keyword>
<reference evidence="1" key="1">
    <citation type="submission" date="2023-04" db="EMBL/GenBank/DDBJ databases">
        <title>Draft Genome sequencing of Naganishia species isolated from polar environments using Oxford Nanopore Technology.</title>
        <authorList>
            <person name="Leo P."/>
            <person name="Venkateswaran K."/>
        </authorList>
    </citation>
    <scope>NUCLEOTIDE SEQUENCE</scope>
    <source>
        <strain evidence="1">DBVPG 5303</strain>
    </source>
</reference>
<organism evidence="1 2">
    <name type="scientific">Naganishia onofrii</name>
    <dbReference type="NCBI Taxonomy" id="1851511"/>
    <lineage>
        <taxon>Eukaryota</taxon>
        <taxon>Fungi</taxon>
        <taxon>Dikarya</taxon>
        <taxon>Basidiomycota</taxon>
        <taxon>Agaricomycotina</taxon>
        <taxon>Tremellomycetes</taxon>
        <taxon>Filobasidiales</taxon>
        <taxon>Filobasidiaceae</taxon>
        <taxon>Naganishia</taxon>
    </lineage>
</organism>
<dbReference type="Proteomes" id="UP001234202">
    <property type="component" value="Unassembled WGS sequence"/>
</dbReference>
<gene>
    <name evidence="1" type="ORF">QFC24_004464</name>
</gene>
<dbReference type="EMBL" id="JASBWV010000016">
    <property type="protein sequence ID" value="KAJ9121882.1"/>
    <property type="molecule type" value="Genomic_DNA"/>
</dbReference>
<sequence>MSLFSVFAEEHMSYFPPLPVEQVHAELIQQYYTSLIRSHGEYAQSAQPPASPFTAFPLPDPEEGIFADLEVELKHHAGNGDARTDQAGKDPLMKRVDGLVDGAEDDAMDGSHQARLVSAAAAASGMDVDGDATLATSTHVGGSGTSTSSPRIQQAESHKQMINSSSPHSSDTASSSLIATSSGSVFAAGMDGLSTSRGSHHQKSPRERRLHPPSISNDLISSSSSRSTSAYSSPQTQAIDSGSTPSTSLKSTYTANVPSRTSGARRLSKSAVPFPMTMTSTPASPRVDRTSAGAEDIVVGGGEDGDGTQDVQSLAGDENGEGQEQMLQGSVITARPSPAHRKISIVHEQAMADVAQRESELREAGLETDEMTGREARFRENERQRGRRASSPAISTQTNMNSAREHRKPESKISASSASTISRVPSSTLRASMDSPLPHHQLQSMTVSQPQRFKRFVGSLFRSKSVSSDLGGDSGIISSATILEHGRVTSNSSVSTLNDLTSPRRARSMLPPSVPPDAKVKHDHSPAVILSQSPRDMSTHTSAHPGSVTPRIRTRCERSTSPTTRTSQESTMDTGMDAESTLGSRSRFSHSPKRSRTSGDTRDGSSSFSSETGSATSHSSVPDDTDRSAGNATSKANQNGGNVSAIDWKCRSASSAGFDGVVDGLGVG</sequence>
<protein>
    <submittedName>
        <fullName evidence="1">Uncharacterized protein</fullName>
    </submittedName>
</protein>
<proteinExistence type="predicted"/>
<evidence type="ECO:0000313" key="1">
    <source>
        <dbReference type="EMBL" id="KAJ9121882.1"/>
    </source>
</evidence>
<evidence type="ECO:0000313" key="2">
    <source>
        <dbReference type="Proteomes" id="UP001234202"/>
    </source>
</evidence>